<dbReference type="OrthoDB" id="964739at2"/>
<keyword evidence="1" id="KW-1133">Transmembrane helix</keyword>
<proteinExistence type="predicted"/>
<reference evidence="3" key="1">
    <citation type="submission" date="2011-01" db="EMBL/GenBank/DDBJ databases">
        <title>Complete sequence of chromosome of Mesorhizobium ciceri bv. biserrulae WSM1271.</title>
        <authorList>
            <person name="Lucas S."/>
            <person name="Copeland A."/>
            <person name="Lapidus A."/>
            <person name="Cheng J.-F."/>
            <person name="Goodwin L."/>
            <person name="Pitluck S."/>
            <person name="Teshima H."/>
            <person name="Detter J.C."/>
            <person name="Han C."/>
            <person name="Tapia R."/>
            <person name="Land M."/>
            <person name="Hauser L."/>
            <person name="Kyrpides N."/>
            <person name="Ivanova N."/>
            <person name="Nandasena K."/>
            <person name="Reeve W.G."/>
            <person name="Howieson J.G."/>
            <person name="O'Hara G."/>
            <person name="Tiwari R.P."/>
            <person name="Woyke T."/>
        </authorList>
    </citation>
    <scope>NUCLEOTIDE SEQUENCE [LARGE SCALE GENOMIC DNA]</scope>
    <source>
        <strain evidence="3">HAMBI 2942 / LMG 23838 / WSM1271</strain>
    </source>
</reference>
<keyword evidence="1" id="KW-0812">Transmembrane</keyword>
<dbReference type="HOGENOM" id="CLU_3119610_0_0_5"/>
<keyword evidence="1" id="KW-0472">Membrane</keyword>
<sequence>MFVLTIALWFVFLGWIIMIWSAVDAYKTAKAMNLRYHMLLAGASPISTRG</sequence>
<evidence type="ECO:0000313" key="2">
    <source>
        <dbReference type="EMBL" id="ADV14641.1"/>
    </source>
</evidence>
<organism evidence="2 3">
    <name type="scientific">Mesorhizobium ciceri biovar biserrulae (strain HAMBI 2942 / LMG 23838 / WSM1271)</name>
    <dbReference type="NCBI Taxonomy" id="765698"/>
    <lineage>
        <taxon>Bacteria</taxon>
        <taxon>Pseudomonadati</taxon>
        <taxon>Pseudomonadota</taxon>
        <taxon>Alphaproteobacteria</taxon>
        <taxon>Hyphomicrobiales</taxon>
        <taxon>Phyllobacteriaceae</taxon>
        <taxon>Mesorhizobium</taxon>
    </lineage>
</organism>
<gene>
    <name evidence="2" type="ordered locus">Mesci_5544</name>
</gene>
<evidence type="ECO:0000256" key="1">
    <source>
        <dbReference type="SAM" id="Phobius"/>
    </source>
</evidence>
<dbReference type="STRING" id="765698.Mesci_5544"/>
<name>E8TFH8_MESCW</name>
<accession>E8TFH8</accession>
<dbReference type="EMBL" id="CP002447">
    <property type="protein sequence ID" value="ADV14641.1"/>
    <property type="molecule type" value="Genomic_DNA"/>
</dbReference>
<feature type="transmembrane region" description="Helical" evidence="1">
    <location>
        <begin position="6"/>
        <end position="26"/>
    </location>
</feature>
<dbReference type="Proteomes" id="UP000007471">
    <property type="component" value="Chromosome"/>
</dbReference>
<evidence type="ECO:0000313" key="3">
    <source>
        <dbReference type="Proteomes" id="UP000007471"/>
    </source>
</evidence>
<protein>
    <submittedName>
        <fullName evidence="2">Uncharacterized protein</fullName>
    </submittedName>
</protein>
<dbReference type="AlphaFoldDB" id="E8TFH8"/>
<dbReference type="KEGG" id="mci:Mesci_5544"/>